<comment type="function">
    <text evidence="1">Required for the processing of the 27S pre-rRNA.</text>
</comment>
<reference evidence="8" key="1">
    <citation type="submission" date="2021-02" db="EMBL/GenBank/DDBJ databases">
        <authorList>
            <person name="Nowell W R."/>
        </authorList>
    </citation>
    <scope>NUCLEOTIDE SEQUENCE</scope>
    <source>
        <strain evidence="8">Ploen Becks lab</strain>
    </source>
</reference>
<evidence type="ECO:0000256" key="6">
    <source>
        <dbReference type="ARBA" id="ARBA00023242"/>
    </source>
</evidence>
<dbReference type="PANTHER" id="PTHR13028:SF0">
    <property type="entry name" value="RRNA-PROCESSING PROTEIN EBP2-RELATED"/>
    <property type="match status" value="1"/>
</dbReference>
<evidence type="ECO:0000313" key="8">
    <source>
        <dbReference type="EMBL" id="CAF0989275.1"/>
    </source>
</evidence>
<comment type="subcellular location">
    <subcellularLocation>
        <location evidence="2">Nucleus</location>
        <location evidence="2">Nucleolus</location>
    </subcellularLocation>
</comment>
<comment type="similarity">
    <text evidence="3">Belongs to the EBP2 family.</text>
</comment>
<dbReference type="AlphaFoldDB" id="A0A814FW80"/>
<evidence type="ECO:0000256" key="4">
    <source>
        <dbReference type="ARBA" id="ARBA00022517"/>
    </source>
</evidence>
<evidence type="ECO:0000256" key="1">
    <source>
        <dbReference type="ARBA" id="ARBA00003387"/>
    </source>
</evidence>
<dbReference type="Proteomes" id="UP000663879">
    <property type="component" value="Unassembled WGS sequence"/>
</dbReference>
<protein>
    <submittedName>
        <fullName evidence="8">Uncharacterized protein</fullName>
    </submittedName>
</protein>
<feature type="compositionally biased region" description="Basic and acidic residues" evidence="7">
    <location>
        <begin position="25"/>
        <end position="35"/>
    </location>
</feature>
<keyword evidence="9" id="KW-1185">Reference proteome</keyword>
<accession>A0A814FW80</accession>
<dbReference type="InterPro" id="IPR008610">
    <property type="entry name" value="Ebp2"/>
</dbReference>
<name>A0A814FW80_9BILA</name>
<dbReference type="OrthoDB" id="443772at2759"/>
<feature type="compositionally biased region" description="Acidic residues" evidence="7">
    <location>
        <begin position="36"/>
        <end position="50"/>
    </location>
</feature>
<dbReference type="GO" id="GO:0030687">
    <property type="term" value="C:preribosome, large subunit precursor"/>
    <property type="evidence" value="ECO:0007669"/>
    <property type="project" value="TreeGrafter"/>
</dbReference>
<dbReference type="PANTHER" id="PTHR13028">
    <property type="entry name" value="RRNA PROCESSING PROTEIN EBNA1-BINDING PROTEIN-RELATED"/>
    <property type="match status" value="1"/>
</dbReference>
<proteinExistence type="inferred from homology"/>
<feature type="compositionally biased region" description="Basic and acidic residues" evidence="7">
    <location>
        <begin position="249"/>
        <end position="272"/>
    </location>
</feature>
<feature type="compositionally biased region" description="Basic residues" evidence="7">
    <location>
        <begin position="330"/>
        <end position="345"/>
    </location>
</feature>
<evidence type="ECO:0000256" key="7">
    <source>
        <dbReference type="SAM" id="MobiDB-lite"/>
    </source>
</evidence>
<dbReference type="Pfam" id="PF05890">
    <property type="entry name" value="Ebp2"/>
    <property type="match status" value="1"/>
</dbReference>
<dbReference type="GO" id="GO:0034399">
    <property type="term" value="C:nuclear periphery"/>
    <property type="evidence" value="ECO:0007669"/>
    <property type="project" value="TreeGrafter"/>
</dbReference>
<gene>
    <name evidence="8" type="ORF">OXX778_LOCUS15827</name>
</gene>
<dbReference type="GO" id="GO:0006364">
    <property type="term" value="P:rRNA processing"/>
    <property type="evidence" value="ECO:0007669"/>
    <property type="project" value="TreeGrafter"/>
</dbReference>
<keyword evidence="6" id="KW-0539">Nucleus</keyword>
<comment type="caution">
    <text evidence="8">The sequence shown here is derived from an EMBL/GenBank/DDBJ whole genome shotgun (WGS) entry which is preliminary data.</text>
</comment>
<evidence type="ECO:0000256" key="2">
    <source>
        <dbReference type="ARBA" id="ARBA00004604"/>
    </source>
</evidence>
<evidence type="ECO:0000256" key="5">
    <source>
        <dbReference type="ARBA" id="ARBA00023054"/>
    </source>
</evidence>
<keyword evidence="4" id="KW-0690">Ribosome biogenesis</keyword>
<sequence>MKFKTQEIKKSILKNLKLIQQEVEEQAKNPIPKDSEQEESDDDEQSLDSDQELQLAFARKQLTPGLNIELPATKEFVYDKERLERKYKDLYLNMEWPERLDITVPKSECQVVLPETEKSGLVDNDFKRESFFLKQAELSVRLGLPKLENFGIKTKRPEDYFAEMAKSDEHMKKVRENLLSKHAEQERREKVRKLRELKKMGKQIQIENEKKKLDAKKKLKDAVKKYKKGDKDSLEIEIEEEDEKLGKRKLNDELDGHKKAKREKRDETDAKGLKKKGKKQEYKDKKYGFGGRKKRSKYNTADSYAEAYKTPVNNKKGGKSGGKSGGFRKNASKKFANKNKPKSKR</sequence>
<organism evidence="8 9">
    <name type="scientific">Brachionus calyciflorus</name>
    <dbReference type="NCBI Taxonomy" id="104777"/>
    <lineage>
        <taxon>Eukaryota</taxon>
        <taxon>Metazoa</taxon>
        <taxon>Spiralia</taxon>
        <taxon>Gnathifera</taxon>
        <taxon>Rotifera</taxon>
        <taxon>Eurotatoria</taxon>
        <taxon>Monogononta</taxon>
        <taxon>Pseudotrocha</taxon>
        <taxon>Ploima</taxon>
        <taxon>Brachionidae</taxon>
        <taxon>Brachionus</taxon>
    </lineage>
</organism>
<dbReference type="GO" id="GO:0005730">
    <property type="term" value="C:nucleolus"/>
    <property type="evidence" value="ECO:0007669"/>
    <property type="project" value="UniProtKB-SubCell"/>
</dbReference>
<keyword evidence="5" id="KW-0175">Coiled coil</keyword>
<evidence type="ECO:0000313" key="9">
    <source>
        <dbReference type="Proteomes" id="UP000663879"/>
    </source>
</evidence>
<feature type="region of interest" description="Disordered" evidence="7">
    <location>
        <begin position="24"/>
        <end position="50"/>
    </location>
</feature>
<evidence type="ECO:0000256" key="3">
    <source>
        <dbReference type="ARBA" id="ARBA00007336"/>
    </source>
</evidence>
<dbReference type="EMBL" id="CAJNOC010003579">
    <property type="protein sequence ID" value="CAF0989275.1"/>
    <property type="molecule type" value="Genomic_DNA"/>
</dbReference>
<feature type="region of interest" description="Disordered" evidence="7">
    <location>
        <begin position="237"/>
        <end position="345"/>
    </location>
</feature>
<dbReference type="GO" id="GO:0042273">
    <property type="term" value="P:ribosomal large subunit biogenesis"/>
    <property type="evidence" value="ECO:0007669"/>
    <property type="project" value="TreeGrafter"/>
</dbReference>